<sequence length="145" mass="17092">MCNVCEKLSLLMYFLKDSPSAIKRCPVIGEFAYKNLTMDADKFGSTFGLPGERWWEYYWRTTALFYTGENMEERENEGNCQSILYNPVVWTHNAKKTPNQARAFIESGRRPRKRWMDGVHQDLEEREMTDWEERIDTGSWSTGGR</sequence>
<dbReference type="Proteomes" id="UP000325440">
    <property type="component" value="Unassembled WGS sequence"/>
</dbReference>
<proteinExistence type="predicted"/>
<dbReference type="AlphaFoldDB" id="A0A5E4N7P5"/>
<evidence type="ECO:0000313" key="2">
    <source>
        <dbReference type="Proteomes" id="UP000325440"/>
    </source>
</evidence>
<protein>
    <submittedName>
        <fullName evidence="1">Uncharacterized protein</fullName>
    </submittedName>
</protein>
<organism evidence="1 2">
    <name type="scientific">Cinara cedri</name>
    <dbReference type="NCBI Taxonomy" id="506608"/>
    <lineage>
        <taxon>Eukaryota</taxon>
        <taxon>Metazoa</taxon>
        <taxon>Ecdysozoa</taxon>
        <taxon>Arthropoda</taxon>
        <taxon>Hexapoda</taxon>
        <taxon>Insecta</taxon>
        <taxon>Pterygota</taxon>
        <taxon>Neoptera</taxon>
        <taxon>Paraneoptera</taxon>
        <taxon>Hemiptera</taxon>
        <taxon>Sternorrhyncha</taxon>
        <taxon>Aphidomorpha</taxon>
        <taxon>Aphidoidea</taxon>
        <taxon>Aphididae</taxon>
        <taxon>Lachninae</taxon>
        <taxon>Cinara</taxon>
    </lineage>
</organism>
<keyword evidence="2" id="KW-1185">Reference proteome</keyword>
<gene>
    <name evidence="1" type="ORF">CINCED_3A018452</name>
</gene>
<name>A0A5E4N7P5_9HEMI</name>
<evidence type="ECO:0000313" key="1">
    <source>
        <dbReference type="EMBL" id="VVC40682.1"/>
    </source>
</evidence>
<dbReference type="OrthoDB" id="6625355at2759"/>
<dbReference type="EMBL" id="CABPRJ010001907">
    <property type="protein sequence ID" value="VVC40682.1"/>
    <property type="molecule type" value="Genomic_DNA"/>
</dbReference>
<reference evidence="1 2" key="1">
    <citation type="submission" date="2019-08" db="EMBL/GenBank/DDBJ databases">
        <authorList>
            <person name="Alioto T."/>
            <person name="Alioto T."/>
            <person name="Gomez Garrido J."/>
        </authorList>
    </citation>
    <scope>NUCLEOTIDE SEQUENCE [LARGE SCALE GENOMIC DNA]</scope>
</reference>
<accession>A0A5E4N7P5</accession>